<feature type="domain" description="PASTA" evidence="6">
    <location>
        <begin position="677"/>
        <end position="738"/>
    </location>
</feature>
<reference evidence="7" key="1">
    <citation type="submission" date="2021-01" db="EMBL/GenBank/DDBJ databases">
        <title>Genomic Encyclopedia of Type Strains, Phase IV (KMG-IV): sequencing the most valuable type-strain genomes for metagenomic binning, comparative biology and taxonomic classification.</title>
        <authorList>
            <person name="Goeker M."/>
        </authorList>
    </citation>
    <scope>NUCLEOTIDE SEQUENCE</scope>
    <source>
        <strain evidence="7">DSM 25523</strain>
    </source>
</reference>
<comment type="subcellular location">
    <subcellularLocation>
        <location evidence="1">Membrane</location>
    </subcellularLocation>
</comment>
<keyword evidence="8" id="KW-1185">Reference proteome</keyword>
<dbReference type="GO" id="GO:0005886">
    <property type="term" value="C:plasma membrane"/>
    <property type="evidence" value="ECO:0007669"/>
    <property type="project" value="TreeGrafter"/>
</dbReference>
<dbReference type="Proteomes" id="UP000717624">
    <property type="component" value="Unassembled WGS sequence"/>
</dbReference>
<dbReference type="EMBL" id="JAFBEB010000002">
    <property type="protein sequence ID" value="MBM7589316.1"/>
    <property type="molecule type" value="Genomic_DNA"/>
</dbReference>
<dbReference type="Gene3D" id="3.90.1310.10">
    <property type="entry name" value="Penicillin-binding protein 2a (Domain 2)"/>
    <property type="match status" value="1"/>
</dbReference>
<dbReference type="CDD" id="cd06575">
    <property type="entry name" value="PASTA_Pbp2x-like_2"/>
    <property type="match status" value="1"/>
</dbReference>
<dbReference type="AlphaFoldDB" id="A0A938XWQ9"/>
<gene>
    <name evidence="7" type="ORF">JOD01_000914</name>
</gene>
<dbReference type="PROSITE" id="PS51178">
    <property type="entry name" value="PASTA"/>
    <property type="match status" value="2"/>
</dbReference>
<dbReference type="Pfam" id="PF00905">
    <property type="entry name" value="Transpeptidase"/>
    <property type="match status" value="1"/>
</dbReference>
<dbReference type="InterPro" id="IPR036138">
    <property type="entry name" value="PBP_dimer_sf"/>
</dbReference>
<comment type="similarity">
    <text evidence="2">Belongs to the transpeptidase family.</text>
</comment>
<dbReference type="InterPro" id="IPR050515">
    <property type="entry name" value="Beta-lactam/transpept"/>
</dbReference>
<sequence length="767" mass="84919">MNMKHRIQKRIIFLGVVITLLFSGISVRLWWIQSVEASQILDKAKQQWERDKDIKPRRGSILDRNGQILAYEGKAYTVNATLKPRNEREAQIAGDNYVKDPYYTAEKLAPILHVSPEQLLKHLTRTDAFNVELGKEASKITEQQKNEIIALQYPRDAKGEPSEVNQLPGVTIWETTRRYYPHNNFASQVIGYVNYEEKAQMGIEQQFDKELRGEPGYLRMMKDGAGYQLPDEAETYKPAKDGMNLVLTIDQQIQEYAEQALDQAEAQYHPKRMMVLVSDPNTGEILAMANRPGFDPNTYWNIKNFTNDSISFMFEPGSTFKIITLAAAVEQNLFNPNDTYQSGLYTKVPGKPIQDHNNGVGWGRITFLEGVQRSSNVAFVILGYEKLKTDLLSAYFEKFGIGRKTGIDLPGEEDGIMRDLKKSRPRDVAVTTFGQGVAVTPIQQVAAVGAIANGGKLLKPQIVKEIRDPHTNGVVKTYGTEVVRQVVSSETAKKVRDYLETVITGDHGTGKAFGEGLEGYHVAGKTGTAQTYDPQTGKIVEGKYIYSFIGFAPKDNPRLVVYVVVDDPQTEYSSNEVGSKIVAPIFRTVMGNSLQYLNEQPDMSVLEPKKAAVPAAPVYEKAMPNLVGMTTTAAENRAKQEGLDYTVIGTGTKIADQYPKANEKVTQPGKVYLVTNRTQGTKMPDFTGKSLREVMEFASLLQLQVNAIGTGFVSEQSIKPGTPLTGKERLQVTLQSLDAPTPTAATDESAAESPADATEEADEGESP</sequence>
<dbReference type="SUPFAM" id="SSF54184">
    <property type="entry name" value="Penicillin-binding protein 2x (pbp-2x), c-terminal domain"/>
    <property type="match status" value="2"/>
</dbReference>
<feature type="transmembrane region" description="Helical" evidence="5">
    <location>
        <begin position="12"/>
        <end position="31"/>
    </location>
</feature>
<protein>
    <submittedName>
        <fullName evidence="7">Penicillin-binding protein 2B</fullName>
    </submittedName>
</protein>
<feature type="compositionally biased region" description="Polar residues" evidence="4">
    <location>
        <begin position="733"/>
        <end position="746"/>
    </location>
</feature>
<dbReference type="InterPro" id="IPR005543">
    <property type="entry name" value="PASTA_dom"/>
</dbReference>
<organism evidence="7 8">
    <name type="scientific">Brevibacillus fulvus</name>
    <dbReference type="NCBI Taxonomy" id="1125967"/>
    <lineage>
        <taxon>Bacteria</taxon>
        <taxon>Bacillati</taxon>
        <taxon>Bacillota</taxon>
        <taxon>Bacilli</taxon>
        <taxon>Bacillales</taxon>
        <taxon>Paenibacillaceae</taxon>
        <taxon>Brevibacillus</taxon>
    </lineage>
</organism>
<evidence type="ECO:0000256" key="4">
    <source>
        <dbReference type="SAM" id="MobiDB-lite"/>
    </source>
</evidence>
<dbReference type="SUPFAM" id="SSF56601">
    <property type="entry name" value="beta-lactamase/transpeptidase-like"/>
    <property type="match status" value="1"/>
</dbReference>
<dbReference type="SUPFAM" id="SSF56519">
    <property type="entry name" value="Penicillin binding protein dimerisation domain"/>
    <property type="match status" value="1"/>
</dbReference>
<dbReference type="InterPro" id="IPR012338">
    <property type="entry name" value="Beta-lactam/transpept-like"/>
</dbReference>
<feature type="compositionally biased region" description="Acidic residues" evidence="4">
    <location>
        <begin position="757"/>
        <end position="767"/>
    </location>
</feature>
<dbReference type="Pfam" id="PF03717">
    <property type="entry name" value="PBP_dimer"/>
    <property type="match status" value="1"/>
</dbReference>
<accession>A0A938XWQ9</accession>
<feature type="domain" description="PASTA" evidence="6">
    <location>
        <begin position="616"/>
        <end position="676"/>
    </location>
</feature>
<comment type="caution">
    <text evidence="7">The sequence shown here is derived from an EMBL/GenBank/DDBJ whole genome shotgun (WGS) entry which is preliminary data.</text>
</comment>
<dbReference type="SMART" id="SM00740">
    <property type="entry name" value="PASTA"/>
    <property type="match status" value="2"/>
</dbReference>
<dbReference type="InterPro" id="IPR001460">
    <property type="entry name" value="PCN-bd_Tpept"/>
</dbReference>
<dbReference type="Pfam" id="PF03793">
    <property type="entry name" value="PASTA"/>
    <property type="match status" value="2"/>
</dbReference>
<evidence type="ECO:0000313" key="7">
    <source>
        <dbReference type="EMBL" id="MBM7589316.1"/>
    </source>
</evidence>
<evidence type="ECO:0000256" key="1">
    <source>
        <dbReference type="ARBA" id="ARBA00004370"/>
    </source>
</evidence>
<evidence type="ECO:0000256" key="3">
    <source>
        <dbReference type="ARBA" id="ARBA00023136"/>
    </source>
</evidence>
<evidence type="ECO:0000256" key="2">
    <source>
        <dbReference type="ARBA" id="ARBA00007171"/>
    </source>
</evidence>
<dbReference type="PANTHER" id="PTHR30627:SF26">
    <property type="entry name" value="PENICILLIN-BINDING PROTEIN 2B"/>
    <property type="match status" value="1"/>
</dbReference>
<proteinExistence type="inferred from homology"/>
<evidence type="ECO:0000313" key="8">
    <source>
        <dbReference type="Proteomes" id="UP000717624"/>
    </source>
</evidence>
<evidence type="ECO:0000259" key="6">
    <source>
        <dbReference type="PROSITE" id="PS51178"/>
    </source>
</evidence>
<dbReference type="InterPro" id="IPR005311">
    <property type="entry name" value="PBP_dimer"/>
</dbReference>
<dbReference type="CDD" id="cd06576">
    <property type="entry name" value="PASTA_Pbp2x-like_1"/>
    <property type="match status" value="1"/>
</dbReference>
<keyword evidence="5" id="KW-1133">Transmembrane helix</keyword>
<dbReference type="PANTHER" id="PTHR30627">
    <property type="entry name" value="PEPTIDOGLYCAN D,D-TRANSPEPTIDASE"/>
    <property type="match status" value="1"/>
</dbReference>
<keyword evidence="3 5" id="KW-0472">Membrane</keyword>
<dbReference type="Gene3D" id="3.30.450.330">
    <property type="match status" value="1"/>
</dbReference>
<keyword evidence="5" id="KW-0812">Transmembrane</keyword>
<dbReference type="Gene3D" id="3.30.70.2110">
    <property type="match status" value="1"/>
</dbReference>
<name>A0A938XWQ9_9BACL</name>
<dbReference type="GO" id="GO:0071555">
    <property type="term" value="P:cell wall organization"/>
    <property type="evidence" value="ECO:0007669"/>
    <property type="project" value="TreeGrafter"/>
</dbReference>
<dbReference type="GO" id="GO:0008658">
    <property type="term" value="F:penicillin binding"/>
    <property type="evidence" value="ECO:0007669"/>
    <property type="project" value="InterPro"/>
</dbReference>
<dbReference type="Gene3D" id="3.40.710.10">
    <property type="entry name" value="DD-peptidase/beta-lactamase superfamily"/>
    <property type="match status" value="1"/>
</dbReference>
<feature type="region of interest" description="Disordered" evidence="4">
    <location>
        <begin position="733"/>
        <end position="767"/>
    </location>
</feature>
<evidence type="ECO:0000256" key="5">
    <source>
        <dbReference type="SAM" id="Phobius"/>
    </source>
</evidence>